<dbReference type="AlphaFoldDB" id="A0A840CUN1"/>
<dbReference type="RefSeq" id="WP_183306394.1">
    <property type="nucleotide sequence ID" value="NZ_JACIEP010000004.1"/>
</dbReference>
<evidence type="ECO:0008006" key="10">
    <source>
        <dbReference type="Google" id="ProtNLM"/>
    </source>
</evidence>
<keyword evidence="3" id="KW-0732">Signal</keyword>
<evidence type="ECO:0000313" key="9">
    <source>
        <dbReference type="Proteomes" id="UP000555103"/>
    </source>
</evidence>
<name>A0A840CUN1_9BACT</name>
<comment type="caution">
    <text evidence="8">The sequence shown here is derived from an EMBL/GenBank/DDBJ whole genome shotgun (WGS) entry which is preliminary data.</text>
</comment>
<feature type="domain" description="SusD-like N-terminal" evidence="7">
    <location>
        <begin position="23"/>
        <end position="205"/>
    </location>
</feature>
<evidence type="ECO:0000256" key="2">
    <source>
        <dbReference type="ARBA" id="ARBA00006275"/>
    </source>
</evidence>
<comment type="subcellular location">
    <subcellularLocation>
        <location evidence="1">Cell outer membrane</location>
    </subcellularLocation>
</comment>
<evidence type="ECO:0000256" key="3">
    <source>
        <dbReference type="ARBA" id="ARBA00022729"/>
    </source>
</evidence>
<dbReference type="Proteomes" id="UP000555103">
    <property type="component" value="Unassembled WGS sequence"/>
</dbReference>
<sequence>MKTLYKISILLLITFLVTNCTSDWLEPKMPSKSVPENIYTTVSGMQSLINKLCEGLRPEVMGRGTNMRRAYEGSDLAVLVNGSPRDYDSEMNPTYSVPKDFWDQAYKQISYANVIISRIEDVQASESQKNELLANGYFFLGYWYYRLITTYGDVPLVTEEVLYPKLDFKTATQRKIISTIIPYLEFATKNLPVSVSPGQVNRAAGNMLLTKYYLMDGQFDKAVSSSSEVINTPSLKLMSARFGALLTNPSVKIPNPNIMTDLFYKYNASDVANTEKILVVQDRPGILGGTTGSERMREHLVEWYRGNMDNDKGTSSLGTGSGNVSCVDGNTGGPGPLGESAGPQILWTGRGIGTQKKTWYFHHTIWADKAFANDMRHSAPNWYPMEALVYNRPGSNVYGQHLKIEFCQDTLRNWDCIVYNKVVVDDETRLSDNFNLMGGCMDWYIYRLAEAYLMRAEALVWLNRGGDAVADINEVRTRAGALPMSGTATLDDVLDERARELFLEEMRRQELVRIAYTMAKLNKNGYTQENIGIKNWFYDRLTSKNNIYFDTTTGTPRDFEYNGRKYKISPYHIYWPIPESAINDNTMARINQNFGYVGYENNVEPED</sequence>
<evidence type="ECO:0000256" key="4">
    <source>
        <dbReference type="ARBA" id="ARBA00023136"/>
    </source>
</evidence>
<dbReference type="GO" id="GO:0009279">
    <property type="term" value="C:cell outer membrane"/>
    <property type="evidence" value="ECO:0007669"/>
    <property type="project" value="UniProtKB-SubCell"/>
</dbReference>
<organism evidence="8 9">
    <name type="scientific">Dysgonomonas hofstadii</name>
    <dbReference type="NCBI Taxonomy" id="637886"/>
    <lineage>
        <taxon>Bacteria</taxon>
        <taxon>Pseudomonadati</taxon>
        <taxon>Bacteroidota</taxon>
        <taxon>Bacteroidia</taxon>
        <taxon>Bacteroidales</taxon>
        <taxon>Dysgonomonadaceae</taxon>
        <taxon>Dysgonomonas</taxon>
    </lineage>
</organism>
<reference evidence="8 9" key="1">
    <citation type="submission" date="2020-08" db="EMBL/GenBank/DDBJ databases">
        <title>Genomic Encyclopedia of Type Strains, Phase IV (KMG-IV): sequencing the most valuable type-strain genomes for metagenomic binning, comparative biology and taxonomic classification.</title>
        <authorList>
            <person name="Goeker M."/>
        </authorList>
    </citation>
    <scope>NUCLEOTIDE SEQUENCE [LARGE SCALE GENOMIC DNA]</scope>
    <source>
        <strain evidence="8 9">DSM 104969</strain>
    </source>
</reference>
<dbReference type="InterPro" id="IPR012944">
    <property type="entry name" value="SusD_RagB_dom"/>
</dbReference>
<keyword evidence="5" id="KW-0998">Cell outer membrane</keyword>
<comment type="similarity">
    <text evidence="2">Belongs to the SusD family.</text>
</comment>
<evidence type="ECO:0000259" key="7">
    <source>
        <dbReference type="Pfam" id="PF14322"/>
    </source>
</evidence>
<dbReference type="InterPro" id="IPR033985">
    <property type="entry name" value="SusD-like_N"/>
</dbReference>
<evidence type="ECO:0000256" key="1">
    <source>
        <dbReference type="ARBA" id="ARBA00004442"/>
    </source>
</evidence>
<proteinExistence type="inferred from homology"/>
<dbReference type="Gene3D" id="1.25.40.390">
    <property type="match status" value="1"/>
</dbReference>
<protein>
    <recommendedName>
        <fullName evidence="10">RagB/SusD family nutrient uptake outer membrane protein</fullName>
    </recommendedName>
</protein>
<evidence type="ECO:0000259" key="6">
    <source>
        <dbReference type="Pfam" id="PF07980"/>
    </source>
</evidence>
<gene>
    <name evidence="8" type="ORF">GGR21_001346</name>
</gene>
<evidence type="ECO:0000313" key="8">
    <source>
        <dbReference type="EMBL" id="MBB4035453.1"/>
    </source>
</evidence>
<dbReference type="SUPFAM" id="SSF48452">
    <property type="entry name" value="TPR-like"/>
    <property type="match status" value="1"/>
</dbReference>
<evidence type="ECO:0000256" key="5">
    <source>
        <dbReference type="ARBA" id="ARBA00023237"/>
    </source>
</evidence>
<keyword evidence="9" id="KW-1185">Reference proteome</keyword>
<dbReference type="EMBL" id="JACIEP010000004">
    <property type="protein sequence ID" value="MBB4035453.1"/>
    <property type="molecule type" value="Genomic_DNA"/>
</dbReference>
<keyword evidence="4" id="KW-0472">Membrane</keyword>
<dbReference type="Pfam" id="PF07980">
    <property type="entry name" value="SusD_RagB"/>
    <property type="match status" value="1"/>
</dbReference>
<dbReference type="Pfam" id="PF14322">
    <property type="entry name" value="SusD-like_3"/>
    <property type="match status" value="1"/>
</dbReference>
<accession>A0A840CUN1</accession>
<dbReference type="InterPro" id="IPR011990">
    <property type="entry name" value="TPR-like_helical_dom_sf"/>
</dbReference>
<feature type="domain" description="RagB/SusD" evidence="6">
    <location>
        <begin position="363"/>
        <end position="596"/>
    </location>
</feature>